<reference evidence="9" key="1">
    <citation type="journal article" date="2014" name="Int. J. Syst. Evol. Microbiol.">
        <title>Complete genome sequence of Corynebacterium casei LMG S-19264T (=DSM 44701T), isolated from a smear-ripened cheese.</title>
        <authorList>
            <consortium name="US DOE Joint Genome Institute (JGI-PGF)"/>
            <person name="Walter F."/>
            <person name="Albersmeier A."/>
            <person name="Kalinowski J."/>
            <person name="Ruckert C."/>
        </authorList>
    </citation>
    <scope>NUCLEOTIDE SEQUENCE</scope>
    <source>
        <strain evidence="9">CGMCC 1.15082</strain>
    </source>
</reference>
<dbReference type="GO" id="GO:0009086">
    <property type="term" value="P:methionine biosynthetic process"/>
    <property type="evidence" value="ECO:0007669"/>
    <property type="project" value="InterPro"/>
</dbReference>
<evidence type="ECO:0000256" key="4">
    <source>
        <dbReference type="ARBA" id="ARBA00022679"/>
    </source>
</evidence>
<keyword evidence="6 9" id="KW-0418">Kinase</keyword>
<dbReference type="InterPro" id="IPR011009">
    <property type="entry name" value="Kinase-like_dom_sf"/>
</dbReference>
<keyword evidence="7" id="KW-0067">ATP-binding</keyword>
<evidence type="ECO:0000313" key="10">
    <source>
        <dbReference type="Proteomes" id="UP000646478"/>
    </source>
</evidence>
<dbReference type="EC" id="2.7.1.100" evidence="3"/>
<evidence type="ECO:0000313" key="9">
    <source>
        <dbReference type="EMBL" id="GGB07054.1"/>
    </source>
</evidence>
<dbReference type="Gene3D" id="3.90.1200.10">
    <property type="match status" value="1"/>
</dbReference>
<dbReference type="RefSeq" id="WP_188825864.1">
    <property type="nucleotide sequence ID" value="NZ_BMHH01000021.1"/>
</dbReference>
<feature type="domain" description="Aminoglycoside phosphotransferase" evidence="8">
    <location>
        <begin position="34"/>
        <end position="277"/>
    </location>
</feature>
<evidence type="ECO:0000256" key="3">
    <source>
        <dbReference type="ARBA" id="ARBA00012128"/>
    </source>
</evidence>
<keyword evidence="4" id="KW-0808">Transferase</keyword>
<dbReference type="Pfam" id="PF01636">
    <property type="entry name" value="APH"/>
    <property type="match status" value="1"/>
</dbReference>
<dbReference type="Proteomes" id="UP000646478">
    <property type="component" value="Unassembled WGS sequence"/>
</dbReference>
<dbReference type="InterPro" id="IPR002575">
    <property type="entry name" value="Aminoglycoside_PTrfase"/>
</dbReference>
<evidence type="ECO:0000256" key="2">
    <source>
        <dbReference type="ARBA" id="ARBA00011738"/>
    </source>
</evidence>
<evidence type="ECO:0000256" key="6">
    <source>
        <dbReference type="ARBA" id="ARBA00022777"/>
    </source>
</evidence>
<name>A0A916SM66_9HYPH</name>
<keyword evidence="5" id="KW-0547">Nucleotide-binding</keyword>
<evidence type="ECO:0000259" key="8">
    <source>
        <dbReference type="Pfam" id="PF01636"/>
    </source>
</evidence>
<evidence type="ECO:0000256" key="7">
    <source>
        <dbReference type="ARBA" id="ARBA00022840"/>
    </source>
</evidence>
<protein>
    <recommendedName>
        <fullName evidence="3">S-methyl-5-thioribose kinase</fullName>
        <ecNumber evidence="3">2.7.1.100</ecNumber>
    </recommendedName>
</protein>
<dbReference type="AlphaFoldDB" id="A0A916SM66"/>
<dbReference type="EMBL" id="BMHH01000021">
    <property type="protein sequence ID" value="GGB07054.1"/>
    <property type="molecule type" value="Genomic_DNA"/>
</dbReference>
<dbReference type="NCBIfam" id="TIGR01767">
    <property type="entry name" value="MTRK"/>
    <property type="match status" value="1"/>
</dbReference>
<sequence>MHGFEALEPATLPGRLGNQPQLRQRIGEDIARWDVREVGDGNLNLVFIVKGDAGAVIVKQALPYVRLVGESWPLPLKRSFFEYHALIRAAERNPGSVPEVYHFDQDQAIIVMEYLSPHVILRRALIEGRQLPKIAADLGLYLARTLFRGSDLAMTPRKRKEDLALFADNVELCDITENLVFSDPYFEAVLNRHTSPHLDELVAKLRADRDLKVEAQRLKHLFASNAETLLHGDLHTGSVMVTDDETRVIDPEFAFYGPMAFDVGMLLANFWMSYFSQAGHENDGNRDAMRAYLLETASTIWDSFRTEFSHLWRTERDGILYQKSLFEDQGDSLGAEQALDEMIHTIWTDALGFAGIETHRRILGLAHNADFETIEDERLRAACEAKALKFGRHLAVNRRRIHSIAEVNALARRLEREENR</sequence>
<dbReference type="InterPro" id="IPR009212">
    <property type="entry name" value="Methylthioribose_kinase"/>
</dbReference>
<comment type="similarity">
    <text evidence="1">Belongs to the methylthioribose kinase family.</text>
</comment>
<gene>
    <name evidence="9" type="primary">mtnK</name>
    <name evidence="9" type="ORF">GCM10011491_39000</name>
</gene>
<proteinExistence type="inferred from homology"/>
<organism evidence="9 10">
    <name type="scientific">Brucella endophytica</name>
    <dbReference type="NCBI Taxonomy" id="1963359"/>
    <lineage>
        <taxon>Bacteria</taxon>
        <taxon>Pseudomonadati</taxon>
        <taxon>Pseudomonadota</taxon>
        <taxon>Alphaproteobacteria</taxon>
        <taxon>Hyphomicrobiales</taxon>
        <taxon>Brucellaceae</taxon>
        <taxon>Brucella/Ochrobactrum group</taxon>
        <taxon>Brucella</taxon>
    </lineage>
</organism>
<dbReference type="GO" id="GO:0046522">
    <property type="term" value="F:S-methyl-5-thioribose kinase activity"/>
    <property type="evidence" value="ECO:0007669"/>
    <property type="project" value="UniProtKB-EC"/>
</dbReference>
<evidence type="ECO:0000256" key="5">
    <source>
        <dbReference type="ARBA" id="ARBA00022741"/>
    </source>
</evidence>
<reference evidence="9" key="2">
    <citation type="submission" date="2020-09" db="EMBL/GenBank/DDBJ databases">
        <authorList>
            <person name="Sun Q."/>
            <person name="Zhou Y."/>
        </authorList>
    </citation>
    <scope>NUCLEOTIDE SEQUENCE</scope>
    <source>
        <strain evidence="9">CGMCC 1.15082</strain>
    </source>
</reference>
<dbReference type="PANTHER" id="PTHR34273:SF2">
    <property type="entry name" value="METHYLTHIORIBOSE KINASE"/>
    <property type="match status" value="1"/>
</dbReference>
<dbReference type="Gene3D" id="3.30.200.20">
    <property type="entry name" value="Phosphorylase Kinase, domain 1"/>
    <property type="match status" value="1"/>
</dbReference>
<dbReference type="PIRSF" id="PIRSF031134">
    <property type="entry name" value="MTRK"/>
    <property type="match status" value="1"/>
</dbReference>
<comment type="caution">
    <text evidence="9">The sequence shown here is derived from an EMBL/GenBank/DDBJ whole genome shotgun (WGS) entry which is preliminary data.</text>
</comment>
<accession>A0A916SM66</accession>
<dbReference type="GO" id="GO:0005524">
    <property type="term" value="F:ATP binding"/>
    <property type="evidence" value="ECO:0007669"/>
    <property type="project" value="UniProtKB-KW"/>
</dbReference>
<comment type="subunit">
    <text evidence="2">Homodimer.</text>
</comment>
<keyword evidence="10" id="KW-1185">Reference proteome</keyword>
<evidence type="ECO:0000256" key="1">
    <source>
        <dbReference type="ARBA" id="ARBA00010165"/>
    </source>
</evidence>
<dbReference type="PANTHER" id="PTHR34273">
    <property type="entry name" value="METHYLTHIORIBOSE KINASE"/>
    <property type="match status" value="1"/>
</dbReference>
<dbReference type="SUPFAM" id="SSF56112">
    <property type="entry name" value="Protein kinase-like (PK-like)"/>
    <property type="match status" value="1"/>
</dbReference>